<dbReference type="InterPro" id="IPR006665">
    <property type="entry name" value="OmpA-like"/>
</dbReference>
<feature type="region of interest" description="Disordered" evidence="8">
    <location>
        <begin position="1"/>
        <end position="23"/>
    </location>
</feature>
<dbReference type="InterPro" id="IPR050330">
    <property type="entry name" value="Bact_OuterMem_StrucFunc"/>
</dbReference>
<keyword evidence="6 7" id="KW-0472">Membrane</keyword>
<dbReference type="PROSITE" id="PS51123">
    <property type="entry name" value="OMPA_2"/>
    <property type="match status" value="1"/>
</dbReference>
<dbReference type="Pfam" id="PF00691">
    <property type="entry name" value="OmpA"/>
    <property type="match status" value="1"/>
</dbReference>
<dbReference type="PATRIC" id="fig|761659.10.peg.3070"/>
<dbReference type="InterPro" id="IPR036737">
    <property type="entry name" value="OmpA-like_sf"/>
</dbReference>
<dbReference type="KEGG" id="srm:SRM_02813"/>
<comment type="subcellular location">
    <subcellularLocation>
        <location evidence="1">Cell membrane</location>
        <topology evidence="1">Single-pass membrane protein</topology>
    </subcellularLocation>
</comment>
<feature type="region of interest" description="Disordered" evidence="8">
    <location>
        <begin position="207"/>
        <end position="263"/>
    </location>
</feature>
<dbReference type="AlphaFoldDB" id="D5HCH9"/>
<evidence type="ECO:0000256" key="8">
    <source>
        <dbReference type="SAM" id="MobiDB-lite"/>
    </source>
</evidence>
<evidence type="ECO:0000256" key="5">
    <source>
        <dbReference type="ARBA" id="ARBA00022989"/>
    </source>
</evidence>
<organism evidence="11 12">
    <name type="scientific">Salinibacter ruber (strain M8)</name>
    <dbReference type="NCBI Taxonomy" id="761659"/>
    <lineage>
        <taxon>Bacteria</taxon>
        <taxon>Pseudomonadati</taxon>
        <taxon>Rhodothermota</taxon>
        <taxon>Rhodothermia</taxon>
        <taxon>Rhodothermales</taxon>
        <taxon>Salinibacteraceae</taxon>
        <taxon>Salinibacter</taxon>
    </lineage>
</organism>
<reference evidence="12" key="2">
    <citation type="submission" date="2010-04" db="EMBL/GenBank/DDBJ databases">
        <title>Genome sequence of Salinibacter ruber M8.</title>
        <authorList>
            <consortium name="Genoscope"/>
        </authorList>
    </citation>
    <scope>NUCLEOTIDE SEQUENCE [LARGE SCALE GENOMIC DNA]</scope>
    <source>
        <strain evidence="12">M8</strain>
    </source>
</reference>
<dbReference type="Pfam" id="PF13677">
    <property type="entry name" value="MotB_plug"/>
    <property type="match status" value="1"/>
</dbReference>
<evidence type="ECO:0000256" key="6">
    <source>
        <dbReference type="ARBA" id="ARBA00023136"/>
    </source>
</evidence>
<dbReference type="InterPro" id="IPR025713">
    <property type="entry name" value="MotB-like_N_dom"/>
</dbReference>
<keyword evidence="3" id="KW-1003">Cell membrane</keyword>
<evidence type="ECO:0000313" key="12">
    <source>
        <dbReference type="Proteomes" id="UP000000933"/>
    </source>
</evidence>
<feature type="compositionally biased region" description="Basic and acidic residues" evidence="8">
    <location>
        <begin position="226"/>
        <end position="236"/>
    </location>
</feature>
<comment type="similarity">
    <text evidence="2">Belongs to the MotB family.</text>
</comment>
<evidence type="ECO:0000256" key="2">
    <source>
        <dbReference type="ARBA" id="ARBA00008914"/>
    </source>
</evidence>
<evidence type="ECO:0000256" key="4">
    <source>
        <dbReference type="ARBA" id="ARBA00022692"/>
    </source>
</evidence>
<name>D5HCH9_SALRM</name>
<dbReference type="HOGENOM" id="CLU_016890_0_3_10"/>
<proteinExistence type="inferred from homology"/>
<gene>
    <name evidence="11" type="primary">motB</name>
    <name evidence="11" type="ordered locus">SRM_02813</name>
</gene>
<keyword evidence="5 9" id="KW-1133">Transmembrane helix</keyword>
<evidence type="ECO:0000256" key="3">
    <source>
        <dbReference type="ARBA" id="ARBA00022475"/>
    </source>
</evidence>
<evidence type="ECO:0000259" key="10">
    <source>
        <dbReference type="PROSITE" id="PS51123"/>
    </source>
</evidence>
<dbReference type="Gene3D" id="3.30.1330.60">
    <property type="entry name" value="OmpA-like domain"/>
    <property type="match status" value="1"/>
</dbReference>
<evidence type="ECO:0000313" key="11">
    <source>
        <dbReference type="EMBL" id="CBH25734.1"/>
    </source>
</evidence>
<feature type="transmembrane region" description="Helical" evidence="9">
    <location>
        <begin position="28"/>
        <end position="49"/>
    </location>
</feature>
<feature type="domain" description="OmpA-like" evidence="10">
    <location>
        <begin position="122"/>
        <end position="243"/>
    </location>
</feature>
<feature type="compositionally biased region" description="Polar residues" evidence="8">
    <location>
        <begin position="242"/>
        <end position="263"/>
    </location>
</feature>
<evidence type="ECO:0000256" key="7">
    <source>
        <dbReference type="PROSITE-ProRule" id="PRU00473"/>
    </source>
</evidence>
<dbReference type="GO" id="GO:0005886">
    <property type="term" value="C:plasma membrane"/>
    <property type="evidence" value="ECO:0007669"/>
    <property type="project" value="UniProtKB-SubCell"/>
</dbReference>
<evidence type="ECO:0000256" key="1">
    <source>
        <dbReference type="ARBA" id="ARBA00004162"/>
    </source>
</evidence>
<sequence length="263" mass="29602">MFYALMSSDEVGPNTDEDDGDDMPTAPFWMTTYGDIMTLLVTFFVLLISMSEIRMKKFRDAISNFQRQPGMFSGSKSVVPADYSSGSSQSRARKRAEQYEQFLKRLEERGLGEKIQADLKKEGIHVVIADSLMFRTGRARLLKPSRTVLRELANLLSRDVGSVVVSGHTDDRPIGTRKFPSNWELSTARAASAVRFLQERAPEYDSSRFQAVGHASTDPRASNQTDEGRAKNRRVEIMFNWRSWNSNKTTSTRPTPESTATGP</sequence>
<dbReference type="CDD" id="cd07185">
    <property type="entry name" value="OmpA_C-like"/>
    <property type="match status" value="1"/>
</dbReference>
<keyword evidence="4 9" id="KW-0812">Transmembrane</keyword>
<dbReference type="Proteomes" id="UP000000933">
    <property type="component" value="Chromosome"/>
</dbReference>
<protein>
    <submittedName>
        <fullName evidence="11">Chemotaxis motB protein</fullName>
    </submittedName>
</protein>
<feature type="region of interest" description="Disordered" evidence="8">
    <location>
        <begin position="75"/>
        <end position="94"/>
    </location>
</feature>
<dbReference type="EMBL" id="FP565814">
    <property type="protein sequence ID" value="CBH25734.1"/>
    <property type="molecule type" value="Genomic_DNA"/>
</dbReference>
<reference evidence="11 12" key="1">
    <citation type="journal article" date="2010" name="ISME J.">
        <title>Fine-scale evolution: genomic, phenotypic and ecological differentiation in two coexisting Salinibacter ruber strains.</title>
        <authorList>
            <person name="Pena A."/>
            <person name="Teeling H."/>
            <person name="Huerta-Cepas J."/>
            <person name="Santos F."/>
            <person name="Yarza P."/>
            <person name="Brito-Echeverria J."/>
            <person name="Lucio M."/>
            <person name="Schmitt-Kopplin P."/>
            <person name="Meseguer I."/>
            <person name="Schenowitz C."/>
            <person name="Dossat C."/>
            <person name="Barbe V."/>
            <person name="Dopazo J."/>
            <person name="Rossello-Mora R."/>
            <person name="Schuler M."/>
            <person name="Glockner F.O."/>
            <person name="Amann R."/>
            <person name="Gabaldon T."/>
            <person name="Anton J."/>
        </authorList>
    </citation>
    <scope>NUCLEOTIDE SEQUENCE [LARGE SCALE GENOMIC DNA]</scope>
    <source>
        <strain evidence="11 12">M8</strain>
    </source>
</reference>
<dbReference type="PANTHER" id="PTHR30329:SF16">
    <property type="entry name" value="CHEMOTAXIS MOTB PROTEIN"/>
    <property type="match status" value="1"/>
</dbReference>
<dbReference type="SUPFAM" id="SSF103088">
    <property type="entry name" value="OmpA-like"/>
    <property type="match status" value="1"/>
</dbReference>
<dbReference type="PANTHER" id="PTHR30329">
    <property type="entry name" value="STATOR ELEMENT OF FLAGELLAR MOTOR COMPLEX"/>
    <property type="match status" value="1"/>
</dbReference>
<accession>D5HCH9</accession>
<evidence type="ECO:0000256" key="9">
    <source>
        <dbReference type="SAM" id="Phobius"/>
    </source>
</evidence>